<reference evidence="1 2" key="1">
    <citation type="submission" date="2018-07" db="EMBL/GenBank/DDBJ databases">
        <title>Genome sequencing of Runella.</title>
        <authorList>
            <person name="Baek M.-G."/>
            <person name="Yi H."/>
        </authorList>
    </citation>
    <scope>NUCLEOTIDE SEQUENCE [LARGE SCALE GENOMIC DNA]</scope>
    <source>
        <strain evidence="1 2">HYN0085</strain>
    </source>
</reference>
<proteinExistence type="predicted"/>
<gene>
    <name evidence="1" type="ORF">DR864_20020</name>
</gene>
<dbReference type="AlphaFoldDB" id="A0A344TMJ7"/>
<evidence type="ECO:0000313" key="2">
    <source>
        <dbReference type="Proteomes" id="UP000251993"/>
    </source>
</evidence>
<organism evidence="1 2">
    <name type="scientific">Runella rosea</name>
    <dbReference type="NCBI Taxonomy" id="2259595"/>
    <lineage>
        <taxon>Bacteria</taxon>
        <taxon>Pseudomonadati</taxon>
        <taxon>Bacteroidota</taxon>
        <taxon>Cytophagia</taxon>
        <taxon>Cytophagales</taxon>
        <taxon>Spirosomataceae</taxon>
        <taxon>Runella</taxon>
    </lineage>
</organism>
<dbReference type="KEGG" id="run:DR864_20020"/>
<protein>
    <submittedName>
        <fullName evidence="1">Uncharacterized protein</fullName>
    </submittedName>
</protein>
<evidence type="ECO:0000313" key="1">
    <source>
        <dbReference type="EMBL" id="AXE19868.1"/>
    </source>
</evidence>
<keyword evidence="2" id="KW-1185">Reference proteome</keyword>
<dbReference type="EMBL" id="CP030850">
    <property type="protein sequence ID" value="AXE19868.1"/>
    <property type="molecule type" value="Genomic_DNA"/>
</dbReference>
<sequence length="70" mass="7916">MSARFIDFSKCSASPVRHHQAKSSTVEHDFISDLLVSQICFQKKLAVTFDAKPMSFFTKALQHIKTSLLD</sequence>
<name>A0A344TMJ7_9BACT</name>
<accession>A0A344TMJ7</accession>
<dbReference type="Proteomes" id="UP000251993">
    <property type="component" value="Chromosome"/>
</dbReference>